<dbReference type="SUPFAM" id="SSF81606">
    <property type="entry name" value="PP2C-like"/>
    <property type="match status" value="1"/>
</dbReference>
<evidence type="ECO:0000259" key="3">
    <source>
        <dbReference type="SMART" id="SM00331"/>
    </source>
</evidence>
<dbReference type="PANTHER" id="PTHR43156:SF2">
    <property type="entry name" value="STAGE II SPORULATION PROTEIN E"/>
    <property type="match status" value="1"/>
</dbReference>
<feature type="domain" description="PPM-type phosphatase" evidence="3">
    <location>
        <begin position="192"/>
        <end position="396"/>
    </location>
</feature>
<dbReference type="Pfam" id="PF01590">
    <property type="entry name" value="GAF"/>
    <property type="match status" value="1"/>
</dbReference>
<dbReference type="Gene3D" id="3.30.450.40">
    <property type="match status" value="1"/>
</dbReference>
<name>A0A5R9BAB7_9MICC</name>
<protein>
    <submittedName>
        <fullName evidence="4">GAF domain-containing protein</fullName>
    </submittedName>
</protein>
<sequence>MSQCADTLHVLGEHMLLSDEERRQQAVDSLHILDTPPDERIDRVTRLAQELFQVPMVSVTLIDRERQWRKSEIGLGGPEAPRKDSFCDATLRRGGSLVIEDASQDSEFSTNPFVAGDPHLRFYAGNALHAPCGEQVGTLCIMDTAPRVLDQRQRGLLQDLSLWVQTEMARQSELDDLAVIQRTLRPRSIPHIPGYTVAAGARSAGDIAGDFHDLHRSDRGLRLTVADVMGKGMGPSIVASAVRAALRTAPDRPLSRAVNETDKLLEEEIGDLNIFVTAFHSELDISTGQLTFVDAGHNLSFVLRTTGDQERIRTDGLPLGMGLETAHQEAQIQLNPGDLFICSSDGLLDLIDLEAGEDEIERLFRDTEPETAVQRVLNLAEAAKATDDVTIVVVRCDS</sequence>
<dbReference type="GO" id="GO:0016791">
    <property type="term" value="F:phosphatase activity"/>
    <property type="evidence" value="ECO:0007669"/>
    <property type="project" value="TreeGrafter"/>
</dbReference>
<dbReference type="EMBL" id="VAVZ01000022">
    <property type="protein sequence ID" value="TLP96546.1"/>
    <property type="molecule type" value="Genomic_DNA"/>
</dbReference>
<dbReference type="InterPro" id="IPR052016">
    <property type="entry name" value="Bact_Sigma-Reg"/>
</dbReference>
<dbReference type="PANTHER" id="PTHR43156">
    <property type="entry name" value="STAGE II SPORULATION PROTEIN E-RELATED"/>
    <property type="match status" value="1"/>
</dbReference>
<dbReference type="InterPro" id="IPR036457">
    <property type="entry name" value="PPM-type-like_dom_sf"/>
</dbReference>
<proteinExistence type="predicted"/>
<keyword evidence="1" id="KW-0378">Hydrolase</keyword>
<dbReference type="Gene3D" id="3.60.40.10">
    <property type="entry name" value="PPM-type phosphatase domain"/>
    <property type="match status" value="1"/>
</dbReference>
<evidence type="ECO:0000259" key="2">
    <source>
        <dbReference type="SMART" id="SM00065"/>
    </source>
</evidence>
<evidence type="ECO:0000256" key="1">
    <source>
        <dbReference type="ARBA" id="ARBA00022801"/>
    </source>
</evidence>
<dbReference type="OrthoDB" id="9151676at2"/>
<dbReference type="InterPro" id="IPR029016">
    <property type="entry name" value="GAF-like_dom_sf"/>
</dbReference>
<dbReference type="Proteomes" id="UP000310458">
    <property type="component" value="Unassembled WGS sequence"/>
</dbReference>
<comment type="caution">
    <text evidence="4">The sequence shown here is derived from an EMBL/GenBank/DDBJ whole genome shotgun (WGS) entry which is preliminary data.</text>
</comment>
<dbReference type="SMART" id="SM00331">
    <property type="entry name" value="PP2C_SIG"/>
    <property type="match status" value="1"/>
</dbReference>
<evidence type="ECO:0000313" key="4">
    <source>
        <dbReference type="EMBL" id="TLP96546.1"/>
    </source>
</evidence>
<dbReference type="SMART" id="SM00065">
    <property type="entry name" value="GAF"/>
    <property type="match status" value="1"/>
</dbReference>
<dbReference type="AlphaFoldDB" id="A0A5R9BAB7"/>
<reference evidence="4 5" key="1">
    <citation type="submission" date="2019-05" db="EMBL/GenBank/DDBJ databases">
        <title>Nesterenkonia sp. GY074 isolated from the Southern Atlantic Ocean.</title>
        <authorList>
            <person name="Zhang G."/>
        </authorList>
    </citation>
    <scope>NUCLEOTIDE SEQUENCE [LARGE SCALE GENOMIC DNA]</scope>
    <source>
        <strain evidence="4 5">GY074</strain>
    </source>
</reference>
<keyword evidence="5" id="KW-1185">Reference proteome</keyword>
<accession>A0A5R9BAB7</accession>
<gene>
    <name evidence="4" type="ORF">FEF26_08810</name>
</gene>
<evidence type="ECO:0000313" key="5">
    <source>
        <dbReference type="Proteomes" id="UP000310458"/>
    </source>
</evidence>
<feature type="domain" description="GAF" evidence="2">
    <location>
        <begin position="36"/>
        <end position="178"/>
    </location>
</feature>
<dbReference type="InterPro" id="IPR003018">
    <property type="entry name" value="GAF"/>
</dbReference>
<dbReference type="SUPFAM" id="SSF55781">
    <property type="entry name" value="GAF domain-like"/>
    <property type="match status" value="1"/>
</dbReference>
<dbReference type="InterPro" id="IPR001932">
    <property type="entry name" value="PPM-type_phosphatase-like_dom"/>
</dbReference>
<dbReference type="Pfam" id="PF07228">
    <property type="entry name" value="SpoIIE"/>
    <property type="match status" value="1"/>
</dbReference>
<organism evidence="4 5">
    <name type="scientific">Nesterenkonia salmonea</name>
    <dbReference type="NCBI Taxonomy" id="1804987"/>
    <lineage>
        <taxon>Bacteria</taxon>
        <taxon>Bacillati</taxon>
        <taxon>Actinomycetota</taxon>
        <taxon>Actinomycetes</taxon>
        <taxon>Micrococcales</taxon>
        <taxon>Micrococcaceae</taxon>
        <taxon>Nesterenkonia</taxon>
    </lineage>
</organism>